<protein>
    <submittedName>
        <fullName evidence="1">C2CD3 protein</fullName>
    </submittedName>
</protein>
<dbReference type="PANTHER" id="PTHR21254:SF1">
    <property type="entry name" value="C2 DOMAIN-CONTAINING PROTEIN 3"/>
    <property type="match status" value="1"/>
</dbReference>
<feature type="non-terminal residue" evidence="1">
    <location>
        <position position="1"/>
    </location>
</feature>
<name>A0ABS2X9L2_POLSP</name>
<dbReference type="SUPFAM" id="SSF49562">
    <property type="entry name" value="C2 domain (Calcium/lipid-binding domain, CaLB)"/>
    <property type="match status" value="1"/>
</dbReference>
<reference evidence="1" key="1">
    <citation type="journal article" date="2021" name="Cell">
        <title>Tracing the genetic footprints of vertebrate landing in non-teleost ray-finned fishes.</title>
        <authorList>
            <person name="Bi X."/>
            <person name="Wang K."/>
            <person name="Yang L."/>
            <person name="Pan H."/>
            <person name="Jiang H."/>
            <person name="Wei Q."/>
            <person name="Fang M."/>
            <person name="Yu H."/>
            <person name="Zhu C."/>
            <person name="Cai Y."/>
            <person name="He Y."/>
            <person name="Gan X."/>
            <person name="Zeng H."/>
            <person name="Yu D."/>
            <person name="Zhu Y."/>
            <person name="Jiang H."/>
            <person name="Qiu Q."/>
            <person name="Yang H."/>
            <person name="Zhang Y.E."/>
            <person name="Wang W."/>
            <person name="Zhu M."/>
            <person name="He S."/>
            <person name="Zhang G."/>
        </authorList>
    </citation>
    <scope>NUCLEOTIDE SEQUENCE</scope>
    <source>
        <strain evidence="1">Pddl_001</strain>
    </source>
</reference>
<accession>A0ABS2X9L2</accession>
<dbReference type="Gene3D" id="2.60.40.150">
    <property type="entry name" value="C2 domain"/>
    <property type="match status" value="1"/>
</dbReference>
<comment type="caution">
    <text evidence="1">The sequence shown here is derived from an EMBL/GenBank/DDBJ whole genome shotgun (WGS) entry which is preliminary data.</text>
</comment>
<feature type="non-terminal residue" evidence="1">
    <location>
        <position position="104"/>
    </location>
</feature>
<proteinExistence type="predicted"/>
<evidence type="ECO:0000313" key="2">
    <source>
        <dbReference type="Proteomes" id="UP001166093"/>
    </source>
</evidence>
<sequence>MQLSFLPESEKRTTRVVARTFCPEFDHHTEFSCNLVIQRSSGETCSLAELLQAAEATFTLYHHGAKQASTGRTSEDTVLGTVKVQLADLLNKRTGIVKDQLHQN</sequence>
<dbReference type="Proteomes" id="UP001166093">
    <property type="component" value="Unassembled WGS sequence"/>
</dbReference>
<evidence type="ECO:0000313" key="1">
    <source>
        <dbReference type="EMBL" id="MBN3270893.1"/>
    </source>
</evidence>
<organism evidence="1 2">
    <name type="scientific">Polyodon spathula</name>
    <name type="common">North American paddlefish</name>
    <name type="synonym">Squalus spathula</name>
    <dbReference type="NCBI Taxonomy" id="7913"/>
    <lineage>
        <taxon>Eukaryota</taxon>
        <taxon>Metazoa</taxon>
        <taxon>Chordata</taxon>
        <taxon>Craniata</taxon>
        <taxon>Vertebrata</taxon>
        <taxon>Euteleostomi</taxon>
        <taxon>Actinopterygii</taxon>
        <taxon>Chondrostei</taxon>
        <taxon>Acipenseriformes</taxon>
        <taxon>Polyodontidae</taxon>
        <taxon>Polyodon</taxon>
    </lineage>
</organism>
<dbReference type="InterPro" id="IPR035892">
    <property type="entry name" value="C2_domain_sf"/>
</dbReference>
<dbReference type="PANTHER" id="PTHR21254">
    <property type="entry name" value="C2 DOMAIN-CONTAINING PROTEIN 3"/>
    <property type="match status" value="1"/>
</dbReference>
<dbReference type="EMBL" id="JAAWVQ010006172">
    <property type="protein sequence ID" value="MBN3270893.1"/>
    <property type="molecule type" value="Genomic_DNA"/>
</dbReference>
<gene>
    <name evidence="1" type="primary">C2cd3_0</name>
    <name evidence="1" type="ORF">GTO93_0011628</name>
</gene>
<keyword evidence="2" id="KW-1185">Reference proteome</keyword>